<gene>
    <name evidence="1" type="ORF">H4219_006267</name>
</gene>
<sequence>MADITVENKTTLKNKAALSVGSQRTFTDGAQRGGSASMFVLRPADFESSKARSFFWQFEAYMQSLGIPKGEWKDAMYDYLGTTETFLYDQILERHPDSEWGIVKMDFLNLFTEDMKDNRKQDAVAIAEAFLKNSFDRKSARAQLIQLKTIMEAVKSWSEELKADKLFAFLDSEFVNDLLPRVSRNESLEQLFDKAIALSREAVNKPQWVKRMKDKVNEVNGVNDESNERSNPASDVAALSQQLARLTLLVEQGKIGGEQKTIVQSKTENSMCFYCNEGQHFMRECQILMSNIKQGYVMRNGSFLCLPNGEKLLPNKHGLRYALKEANHQVNVIEMKTFDEIEDAECLDTEVMDVDAAEKRKHQAVIEKDRNGIPIVKRARAIEPQGNDAPVTFEPMPVESAELKKGTEHKKPAFMIKSAIEMPPIKQPVEEAMNVATVTVPLLQFLSLSNNVDNQLVVKPSNVGINENPRRNAAAYSAKAIRVQGEVNGEPTIIVIDPGSELNIANRQWLCDLGIGVEAGAAPVMVDAGDHYSLLLGLPFLEHADWQVGKNKDGIHEYILTDGTITIRFRTAMIKEYARYSVNQIDKEIPDGVYQVNLIKNGWIKECDAARYKRVGKKINPVNIPLAEDQQLDPMTNDIENGRQSLEGGMKEKWRVYDEHIQKDDKSKRR</sequence>
<proteinExistence type="predicted"/>
<keyword evidence="2" id="KW-1185">Reference proteome</keyword>
<protein>
    <submittedName>
        <fullName evidence="1">Uncharacterized protein</fullName>
    </submittedName>
</protein>
<dbReference type="AlphaFoldDB" id="A0A9W7ZIT8"/>
<dbReference type="EMBL" id="JANBPU010000619">
    <property type="protein sequence ID" value="KAJ1910179.1"/>
    <property type="molecule type" value="Genomic_DNA"/>
</dbReference>
<dbReference type="Proteomes" id="UP001150538">
    <property type="component" value="Unassembled WGS sequence"/>
</dbReference>
<organism evidence="1 2">
    <name type="scientific">Mycoemilia scoparia</name>
    <dbReference type="NCBI Taxonomy" id="417184"/>
    <lineage>
        <taxon>Eukaryota</taxon>
        <taxon>Fungi</taxon>
        <taxon>Fungi incertae sedis</taxon>
        <taxon>Zoopagomycota</taxon>
        <taxon>Kickxellomycotina</taxon>
        <taxon>Kickxellomycetes</taxon>
        <taxon>Kickxellales</taxon>
        <taxon>Kickxellaceae</taxon>
        <taxon>Mycoemilia</taxon>
    </lineage>
</organism>
<name>A0A9W7ZIT8_9FUNG</name>
<feature type="non-terminal residue" evidence="1">
    <location>
        <position position="670"/>
    </location>
</feature>
<reference evidence="1" key="1">
    <citation type="submission" date="2022-07" db="EMBL/GenBank/DDBJ databases">
        <title>Phylogenomic reconstructions and comparative analyses of Kickxellomycotina fungi.</title>
        <authorList>
            <person name="Reynolds N.K."/>
            <person name="Stajich J.E."/>
            <person name="Barry K."/>
            <person name="Grigoriev I.V."/>
            <person name="Crous P."/>
            <person name="Smith M.E."/>
        </authorList>
    </citation>
    <scope>NUCLEOTIDE SEQUENCE</scope>
    <source>
        <strain evidence="1">NBRC 100468</strain>
    </source>
</reference>
<evidence type="ECO:0000313" key="2">
    <source>
        <dbReference type="Proteomes" id="UP001150538"/>
    </source>
</evidence>
<comment type="caution">
    <text evidence="1">The sequence shown here is derived from an EMBL/GenBank/DDBJ whole genome shotgun (WGS) entry which is preliminary data.</text>
</comment>
<accession>A0A9W7ZIT8</accession>
<evidence type="ECO:0000313" key="1">
    <source>
        <dbReference type="EMBL" id="KAJ1910179.1"/>
    </source>
</evidence>